<sequence length="553" mass="61347">MNSTTSTVVHVLVGAMAAAVAFWKLKPLDQASVDAPATPFGSAPQVEEDQVRKLLRKAGKADSPTAVQAKFFALVIASPAEVRKRIVERYRLDERTVRQTVTIEVQVPSQFRASEKDAGEDFFYFPLFAPQKGKLLDNWQIYDGAGEELPSLNYREYLLIAVRVLRLLLVSACGGAQNTPSGLTPEAERVEHEVVRTLLRRHTKNEPLDPSSVLTAANSIRRLTAPRNGNAEKAGQARELAAKLVEKIGGRYLVVAVLSPDRDGRFIAKYEQTLIPDLELAHERKWISSLVGSKSVALGARPMNLTVGIENASTCDTYHLIVEGSEGSYLGRQEVVEIEETLKTTARDAPGRPHARFRQRLGQPYGHFYVRYFPEPAGTERPQVRFQYFEVPPGSLLRAAVTAVASFFLVWVIGVATKNLGRPGFDEPTDAPAVLLAFPALAATWLGFERRGSRLVEGTFLARMGLLTTAFVSIAAAAVFMLHRVAPNDFTWHQLPKDFTFLWLSDVTWVALVAVALANAVVVCYRYVVETWRYCHLSSRPQEQNNISRSWTS</sequence>
<dbReference type="RefSeq" id="WP_184690162.1">
    <property type="nucleotide sequence ID" value="NZ_JACHJN010000003.1"/>
</dbReference>
<reference evidence="2 3" key="1">
    <citation type="submission" date="2020-08" db="EMBL/GenBank/DDBJ databases">
        <title>Genomic Encyclopedia of Type Strains, Phase III (KMG-III): the genomes of soil and plant-associated and newly described type strains.</title>
        <authorList>
            <person name="Whitman W."/>
        </authorList>
    </citation>
    <scope>NUCLEOTIDE SEQUENCE [LARGE SCALE GENOMIC DNA]</scope>
    <source>
        <strain evidence="2 3">CECT 8640</strain>
    </source>
</reference>
<feature type="transmembrane region" description="Helical" evidence="1">
    <location>
        <begin position="6"/>
        <end position="23"/>
    </location>
</feature>
<dbReference type="AlphaFoldDB" id="A0A841CEA6"/>
<name>A0A841CEA6_9PSEU</name>
<keyword evidence="3" id="KW-1185">Reference proteome</keyword>
<keyword evidence="1" id="KW-0472">Membrane</keyword>
<protein>
    <submittedName>
        <fullName evidence="2">Uncharacterized protein</fullName>
    </submittedName>
</protein>
<evidence type="ECO:0000313" key="3">
    <source>
        <dbReference type="Proteomes" id="UP000547510"/>
    </source>
</evidence>
<evidence type="ECO:0000313" key="2">
    <source>
        <dbReference type="EMBL" id="MBB5955303.1"/>
    </source>
</evidence>
<organism evidence="2 3">
    <name type="scientific">Saccharothrix tamanrassetensis</name>
    <dbReference type="NCBI Taxonomy" id="1051531"/>
    <lineage>
        <taxon>Bacteria</taxon>
        <taxon>Bacillati</taxon>
        <taxon>Actinomycetota</taxon>
        <taxon>Actinomycetes</taxon>
        <taxon>Pseudonocardiales</taxon>
        <taxon>Pseudonocardiaceae</taxon>
        <taxon>Saccharothrix</taxon>
    </lineage>
</organism>
<dbReference type="Proteomes" id="UP000547510">
    <property type="component" value="Unassembled WGS sequence"/>
</dbReference>
<dbReference type="EMBL" id="JACHJN010000003">
    <property type="protein sequence ID" value="MBB5955303.1"/>
    <property type="molecule type" value="Genomic_DNA"/>
</dbReference>
<keyword evidence="1" id="KW-1133">Transmembrane helix</keyword>
<comment type="caution">
    <text evidence="2">The sequence shown here is derived from an EMBL/GenBank/DDBJ whole genome shotgun (WGS) entry which is preliminary data.</text>
</comment>
<proteinExistence type="predicted"/>
<feature type="transmembrane region" description="Helical" evidence="1">
    <location>
        <begin position="502"/>
        <end position="528"/>
    </location>
</feature>
<evidence type="ECO:0000256" key="1">
    <source>
        <dbReference type="SAM" id="Phobius"/>
    </source>
</evidence>
<feature type="transmembrane region" description="Helical" evidence="1">
    <location>
        <begin position="460"/>
        <end position="482"/>
    </location>
</feature>
<feature type="transmembrane region" description="Helical" evidence="1">
    <location>
        <begin position="395"/>
        <end position="416"/>
    </location>
</feature>
<accession>A0A841CEA6</accession>
<keyword evidence="1" id="KW-0812">Transmembrane</keyword>
<feature type="transmembrane region" description="Helical" evidence="1">
    <location>
        <begin position="431"/>
        <end position="448"/>
    </location>
</feature>
<gene>
    <name evidence="2" type="ORF">FHS29_001884</name>
</gene>